<sequence length="43" mass="5058">MYIGFLLLLLFTNEIVLIFCCYQLVLIIPYISSVLTQLVSFNW</sequence>
<reference evidence="2" key="2">
    <citation type="journal article" date="2015" name="Data Brief">
        <title>Shoot transcriptome of the giant reed, Arundo donax.</title>
        <authorList>
            <person name="Barrero R.A."/>
            <person name="Guerrero F.D."/>
            <person name="Moolhuijzen P."/>
            <person name="Goolsby J.A."/>
            <person name="Tidwell J."/>
            <person name="Bellgard S.E."/>
            <person name="Bellgard M.I."/>
        </authorList>
    </citation>
    <scope>NUCLEOTIDE SEQUENCE</scope>
    <source>
        <tissue evidence="2">Shoot tissue taken approximately 20 cm above the soil surface</tissue>
    </source>
</reference>
<protein>
    <submittedName>
        <fullName evidence="2">Uncharacterized protein</fullName>
    </submittedName>
</protein>
<proteinExistence type="predicted"/>
<organism evidence="2">
    <name type="scientific">Arundo donax</name>
    <name type="common">Giant reed</name>
    <name type="synonym">Donax arundinaceus</name>
    <dbReference type="NCBI Taxonomy" id="35708"/>
    <lineage>
        <taxon>Eukaryota</taxon>
        <taxon>Viridiplantae</taxon>
        <taxon>Streptophyta</taxon>
        <taxon>Embryophyta</taxon>
        <taxon>Tracheophyta</taxon>
        <taxon>Spermatophyta</taxon>
        <taxon>Magnoliopsida</taxon>
        <taxon>Liliopsida</taxon>
        <taxon>Poales</taxon>
        <taxon>Poaceae</taxon>
        <taxon>PACMAD clade</taxon>
        <taxon>Arundinoideae</taxon>
        <taxon>Arundineae</taxon>
        <taxon>Arundo</taxon>
    </lineage>
</organism>
<keyword evidence="1" id="KW-0812">Transmembrane</keyword>
<feature type="transmembrane region" description="Helical" evidence="1">
    <location>
        <begin position="7"/>
        <end position="31"/>
    </location>
</feature>
<evidence type="ECO:0000256" key="1">
    <source>
        <dbReference type="SAM" id="Phobius"/>
    </source>
</evidence>
<dbReference type="AlphaFoldDB" id="A0A0A9FYG2"/>
<keyword evidence="1" id="KW-0472">Membrane</keyword>
<dbReference type="EMBL" id="GBRH01184488">
    <property type="protein sequence ID" value="JAE13408.1"/>
    <property type="molecule type" value="Transcribed_RNA"/>
</dbReference>
<evidence type="ECO:0000313" key="2">
    <source>
        <dbReference type="EMBL" id="JAE13408.1"/>
    </source>
</evidence>
<keyword evidence="1" id="KW-1133">Transmembrane helix</keyword>
<reference evidence="2" key="1">
    <citation type="submission" date="2014-09" db="EMBL/GenBank/DDBJ databases">
        <authorList>
            <person name="Magalhaes I.L.F."/>
            <person name="Oliveira U."/>
            <person name="Santos F.R."/>
            <person name="Vidigal T.H.D.A."/>
            <person name="Brescovit A.D."/>
            <person name="Santos A.J."/>
        </authorList>
    </citation>
    <scope>NUCLEOTIDE SEQUENCE</scope>
    <source>
        <tissue evidence="2">Shoot tissue taken approximately 20 cm above the soil surface</tissue>
    </source>
</reference>
<name>A0A0A9FYG2_ARUDO</name>
<accession>A0A0A9FYG2</accession>